<dbReference type="InterPro" id="IPR007444">
    <property type="entry name" value="Glucan_biosyn_MdoG_C"/>
</dbReference>
<dbReference type="EMBL" id="LAZR01002104">
    <property type="protein sequence ID" value="KKN34435.1"/>
    <property type="molecule type" value="Genomic_DNA"/>
</dbReference>
<sequence length="309" mass="34789">MRSNPSRHQKAIVVHALLDSESITGAYRFGIYPGSPTRIDVAAVLYPRVDLEHVGLAPLTSMFMHGPLDPPDKRDYRPAVHDSEALAIIQGNGEQIWRPLANPHSLQVSGFTDENPKGFGLIQRHRNFDYYQDLEAKYHARPSAWVEPLNDWGKGQVELVEIPSGSEANDNIVAYWQPEGGLKKDQPYSFSYQLTWPDDLKSDDEQSRIVRSAGGQKIFDEHNNSEVIIDYSNLSAEQIKDINVNASINKGKIIEAHLEANPGTKGARVFVTFDPESADVAELRIQLTRDEKPVAATWLYRWVSEDWAQ</sequence>
<dbReference type="Gene3D" id="2.70.98.10">
    <property type="match status" value="1"/>
</dbReference>
<dbReference type="InterPro" id="IPR014718">
    <property type="entry name" value="GH-type_carb-bd"/>
</dbReference>
<dbReference type="SUPFAM" id="SSF74650">
    <property type="entry name" value="Galactose mutarotase-like"/>
    <property type="match status" value="1"/>
</dbReference>
<dbReference type="PANTHER" id="PTHR30504:SF2">
    <property type="entry name" value="GLUCANS BIOSYNTHESIS PROTEIN G"/>
    <property type="match status" value="1"/>
</dbReference>
<comment type="subcellular location">
    <subcellularLocation>
        <location evidence="1">Periplasm</location>
    </subcellularLocation>
</comment>
<feature type="domain" description="Glucan biosynthesis periplasmic MdoG C-terminal" evidence="5">
    <location>
        <begin position="4"/>
        <end position="302"/>
    </location>
</feature>
<reference evidence="6" key="1">
    <citation type="journal article" date="2015" name="Nature">
        <title>Complex archaea that bridge the gap between prokaryotes and eukaryotes.</title>
        <authorList>
            <person name="Spang A."/>
            <person name="Saw J.H."/>
            <person name="Jorgensen S.L."/>
            <person name="Zaremba-Niedzwiedzka K."/>
            <person name="Martijn J."/>
            <person name="Lind A.E."/>
            <person name="van Eijk R."/>
            <person name="Schleper C."/>
            <person name="Guy L."/>
            <person name="Ettema T.J."/>
        </authorList>
    </citation>
    <scope>NUCLEOTIDE SEQUENCE</scope>
</reference>
<dbReference type="SUPFAM" id="SSF81296">
    <property type="entry name" value="E set domains"/>
    <property type="match status" value="1"/>
</dbReference>
<evidence type="ECO:0000259" key="5">
    <source>
        <dbReference type="Pfam" id="PF04349"/>
    </source>
</evidence>
<name>A0A0F9PRR6_9ZZZZ</name>
<dbReference type="GO" id="GO:0030288">
    <property type="term" value="C:outer membrane-bounded periplasmic space"/>
    <property type="evidence" value="ECO:0007669"/>
    <property type="project" value="TreeGrafter"/>
</dbReference>
<comment type="similarity">
    <text evidence="3">Belongs to the OpgD/OpgG family.</text>
</comment>
<dbReference type="GO" id="GO:0030246">
    <property type="term" value="F:carbohydrate binding"/>
    <property type="evidence" value="ECO:0007669"/>
    <property type="project" value="InterPro"/>
</dbReference>
<dbReference type="InterPro" id="IPR013783">
    <property type="entry name" value="Ig-like_fold"/>
</dbReference>
<dbReference type="Gene3D" id="2.60.40.10">
    <property type="entry name" value="Immunoglobulins"/>
    <property type="match status" value="1"/>
</dbReference>
<dbReference type="InterPro" id="IPR014756">
    <property type="entry name" value="Ig_E-set"/>
</dbReference>
<accession>A0A0F9PRR6</accession>
<dbReference type="AlphaFoldDB" id="A0A0F9PRR6"/>
<dbReference type="UniPathway" id="UPA00637"/>
<keyword evidence="4" id="KW-0574">Periplasm</keyword>
<organism evidence="6">
    <name type="scientific">marine sediment metagenome</name>
    <dbReference type="NCBI Taxonomy" id="412755"/>
    <lineage>
        <taxon>unclassified sequences</taxon>
        <taxon>metagenomes</taxon>
        <taxon>ecological metagenomes</taxon>
    </lineage>
</organism>
<comment type="pathway">
    <text evidence="2">Glycan metabolism; osmoregulated periplasmic glucan (OPG) biosynthesis.</text>
</comment>
<dbReference type="GO" id="GO:0051274">
    <property type="term" value="P:beta-glucan biosynthetic process"/>
    <property type="evidence" value="ECO:0007669"/>
    <property type="project" value="TreeGrafter"/>
</dbReference>
<dbReference type="GO" id="GO:0003824">
    <property type="term" value="F:catalytic activity"/>
    <property type="evidence" value="ECO:0007669"/>
    <property type="project" value="InterPro"/>
</dbReference>
<gene>
    <name evidence="6" type="ORF">LCGC14_0793640</name>
</gene>
<evidence type="ECO:0000256" key="1">
    <source>
        <dbReference type="ARBA" id="ARBA00004418"/>
    </source>
</evidence>
<proteinExistence type="inferred from homology"/>
<dbReference type="PANTHER" id="PTHR30504">
    <property type="entry name" value="GLUCANS BIOSYNTHESIS PROTEIN"/>
    <property type="match status" value="1"/>
</dbReference>
<comment type="caution">
    <text evidence="6">The sequence shown here is derived from an EMBL/GenBank/DDBJ whole genome shotgun (WGS) entry which is preliminary data.</text>
</comment>
<dbReference type="InterPro" id="IPR014438">
    <property type="entry name" value="Glucan_biosyn_MdoG/MdoD"/>
</dbReference>
<dbReference type="InterPro" id="IPR011013">
    <property type="entry name" value="Gal_mutarotase_sf_dom"/>
</dbReference>
<evidence type="ECO:0000256" key="2">
    <source>
        <dbReference type="ARBA" id="ARBA00005001"/>
    </source>
</evidence>
<protein>
    <recommendedName>
        <fullName evidence="5">Glucan biosynthesis periplasmic MdoG C-terminal domain-containing protein</fullName>
    </recommendedName>
</protein>
<evidence type="ECO:0000313" key="6">
    <source>
        <dbReference type="EMBL" id="KKN34435.1"/>
    </source>
</evidence>
<dbReference type="Pfam" id="PF04349">
    <property type="entry name" value="MdoG"/>
    <property type="match status" value="1"/>
</dbReference>
<evidence type="ECO:0000256" key="3">
    <source>
        <dbReference type="ARBA" id="ARBA00009284"/>
    </source>
</evidence>
<evidence type="ECO:0000256" key="4">
    <source>
        <dbReference type="ARBA" id="ARBA00022764"/>
    </source>
</evidence>